<feature type="domain" description="TPM" evidence="4">
    <location>
        <begin position="46"/>
        <end position="166"/>
    </location>
</feature>
<evidence type="ECO:0000313" key="5">
    <source>
        <dbReference type="EMBL" id="MDM8145781.1"/>
    </source>
</evidence>
<dbReference type="Gene3D" id="3.10.310.50">
    <property type="match status" value="1"/>
</dbReference>
<evidence type="ECO:0000256" key="2">
    <source>
        <dbReference type="SAM" id="Phobius"/>
    </source>
</evidence>
<reference evidence="6" key="1">
    <citation type="submission" date="2023-07" db="EMBL/GenBank/DDBJ databases">
        <title>Identification and characterization of horizontal gene transfer across gut microbiota members of farm animals based on homology search.</title>
        <authorList>
            <person name="Schwarzerova J."/>
            <person name="Nykrynova M."/>
            <person name="Jureckova K."/>
            <person name="Cejkova D."/>
            <person name="Rychlik I."/>
        </authorList>
    </citation>
    <scope>NUCLEOTIDE SEQUENCE [LARGE SCALE GENOMIC DNA]</scope>
    <source>
        <strain evidence="6">ET4</strain>
    </source>
</reference>
<feature type="region of interest" description="Disordered" evidence="1">
    <location>
        <begin position="285"/>
        <end position="313"/>
    </location>
</feature>
<feature type="chain" id="PRO_5047373996" evidence="3">
    <location>
        <begin position="27"/>
        <end position="313"/>
    </location>
</feature>
<dbReference type="InterPro" id="IPR007621">
    <property type="entry name" value="TPM_dom"/>
</dbReference>
<keyword evidence="3" id="KW-0732">Signal</keyword>
<gene>
    <name evidence="5" type="ORF">QUW02_07595</name>
</gene>
<organism evidence="5 6">
    <name type="scientific">Bacteroides eggerthii</name>
    <dbReference type="NCBI Taxonomy" id="28111"/>
    <lineage>
        <taxon>Bacteria</taxon>
        <taxon>Pseudomonadati</taxon>
        <taxon>Bacteroidota</taxon>
        <taxon>Bacteroidia</taxon>
        <taxon>Bacteroidales</taxon>
        <taxon>Bacteroidaceae</taxon>
        <taxon>Bacteroides</taxon>
    </lineage>
</organism>
<dbReference type="Proteomes" id="UP001228403">
    <property type="component" value="Unassembled WGS sequence"/>
</dbReference>
<proteinExistence type="predicted"/>
<sequence length="313" mass="34542">MIKQTTMKRLILSLGCFLLLAIRMQAASYTPESLPMVYLQDQTRHVVNPDGILSAECVAAMDTLLWNLERNKGVQSVVAVVESIENDDCYEFCMQLARLHGIGSKANTGLIILLSTQNRCYQILTGTGLEGTLPDAICRRIENQKMVPFLKQGNWDQAMYQTVYSVCKVIEGDPTLINELTGKKKEEGGNTGLYFIGAVILLFILISWYSSRQRNTCPHCGKQGLVRMNSNIIVDRIHRIEHHQETFRCPHCGQLTYRKHDEPMDNGTGFGGMVPPIMGPWGGFHRGGSSFDGPQGGSFEGGDFGGGGSGGEF</sequence>
<dbReference type="EMBL" id="JAUDCF010000014">
    <property type="protein sequence ID" value="MDM8145781.1"/>
    <property type="molecule type" value="Genomic_DNA"/>
</dbReference>
<feature type="signal peptide" evidence="3">
    <location>
        <begin position="1"/>
        <end position="26"/>
    </location>
</feature>
<evidence type="ECO:0000313" key="6">
    <source>
        <dbReference type="Proteomes" id="UP001228403"/>
    </source>
</evidence>
<keyword evidence="2" id="KW-1133">Transmembrane helix</keyword>
<feature type="transmembrane region" description="Helical" evidence="2">
    <location>
        <begin position="192"/>
        <end position="209"/>
    </location>
</feature>
<accession>A0ABT7U5H5</accession>
<evidence type="ECO:0000259" key="4">
    <source>
        <dbReference type="Pfam" id="PF04536"/>
    </source>
</evidence>
<evidence type="ECO:0000256" key="1">
    <source>
        <dbReference type="SAM" id="MobiDB-lite"/>
    </source>
</evidence>
<evidence type="ECO:0000256" key="3">
    <source>
        <dbReference type="SAM" id="SignalP"/>
    </source>
</evidence>
<keyword evidence="2" id="KW-0812">Transmembrane</keyword>
<dbReference type="PANTHER" id="PTHR30373">
    <property type="entry name" value="UPF0603 PROTEIN YGCG"/>
    <property type="match status" value="1"/>
</dbReference>
<name>A0ABT7U5H5_9BACE</name>
<keyword evidence="6" id="KW-1185">Reference proteome</keyword>
<keyword evidence="2" id="KW-0472">Membrane</keyword>
<dbReference type="PANTHER" id="PTHR30373:SF2">
    <property type="entry name" value="UPF0603 PROTEIN YGCG"/>
    <property type="match status" value="1"/>
</dbReference>
<dbReference type="Pfam" id="PF04536">
    <property type="entry name" value="TPM_phosphatase"/>
    <property type="match status" value="1"/>
</dbReference>
<protein>
    <submittedName>
        <fullName evidence="5">TPM domain-containing protein</fullName>
    </submittedName>
</protein>
<feature type="compositionally biased region" description="Gly residues" evidence="1">
    <location>
        <begin position="294"/>
        <end position="313"/>
    </location>
</feature>
<comment type="caution">
    <text evidence="5">The sequence shown here is derived from an EMBL/GenBank/DDBJ whole genome shotgun (WGS) entry which is preliminary data.</text>
</comment>